<proteinExistence type="predicted"/>
<keyword evidence="3" id="KW-1185">Reference proteome</keyword>
<accession>A0A8X6I834</accession>
<feature type="transmembrane region" description="Helical" evidence="1">
    <location>
        <begin position="21"/>
        <end position="40"/>
    </location>
</feature>
<comment type="caution">
    <text evidence="2">The sequence shown here is derived from an EMBL/GenBank/DDBJ whole genome shotgun (WGS) entry which is preliminary data.</text>
</comment>
<dbReference type="OrthoDB" id="10400984at2759"/>
<dbReference type="Proteomes" id="UP000886998">
    <property type="component" value="Unassembled WGS sequence"/>
</dbReference>
<gene>
    <name evidence="2" type="ORF">TNIN_388531</name>
</gene>
<organism evidence="2 3">
    <name type="scientific">Trichonephila inaurata madagascariensis</name>
    <dbReference type="NCBI Taxonomy" id="2747483"/>
    <lineage>
        <taxon>Eukaryota</taxon>
        <taxon>Metazoa</taxon>
        <taxon>Ecdysozoa</taxon>
        <taxon>Arthropoda</taxon>
        <taxon>Chelicerata</taxon>
        <taxon>Arachnida</taxon>
        <taxon>Araneae</taxon>
        <taxon>Araneomorphae</taxon>
        <taxon>Entelegynae</taxon>
        <taxon>Araneoidea</taxon>
        <taxon>Nephilidae</taxon>
        <taxon>Trichonephila</taxon>
        <taxon>Trichonephila inaurata</taxon>
    </lineage>
</organism>
<evidence type="ECO:0000313" key="3">
    <source>
        <dbReference type="Proteomes" id="UP000886998"/>
    </source>
</evidence>
<evidence type="ECO:0000313" key="2">
    <source>
        <dbReference type="EMBL" id="GFS34862.1"/>
    </source>
</evidence>
<keyword evidence="1" id="KW-1133">Transmembrane helix</keyword>
<protein>
    <submittedName>
        <fullName evidence="2">Uncharacterized protein</fullName>
    </submittedName>
</protein>
<keyword evidence="1" id="KW-0472">Membrane</keyword>
<name>A0A8X6I834_9ARAC</name>
<keyword evidence="1" id="KW-0812">Transmembrane</keyword>
<reference evidence="2" key="1">
    <citation type="submission" date="2020-08" db="EMBL/GenBank/DDBJ databases">
        <title>Multicomponent nature underlies the extraordinary mechanical properties of spider dragline silk.</title>
        <authorList>
            <person name="Kono N."/>
            <person name="Nakamura H."/>
            <person name="Mori M."/>
            <person name="Yoshida Y."/>
            <person name="Ohtoshi R."/>
            <person name="Malay A.D."/>
            <person name="Moran D.A.P."/>
            <person name="Tomita M."/>
            <person name="Numata K."/>
            <person name="Arakawa K."/>
        </authorList>
    </citation>
    <scope>NUCLEOTIDE SEQUENCE</scope>
</reference>
<dbReference type="EMBL" id="BMAV01024643">
    <property type="protein sequence ID" value="GFS34862.1"/>
    <property type="molecule type" value="Genomic_DNA"/>
</dbReference>
<sequence>MEKEERRKRGKKKKEKKNCQEAKIGFIISFFSLIHSRLLVESRSFDPRLKNRFFPISIRRQNRKEHALNAISKALVFKENRSQERGWVGGGGKPCALEGGGKKQGERFSIRTASQFRHFPLRAPIYLDYPNIFFPALHLPPAPKFSCSAFTDGIFDLRIIQTDPGRKLESRTSKIDKPETNTVI</sequence>
<dbReference type="AlphaFoldDB" id="A0A8X6I834"/>
<evidence type="ECO:0000256" key="1">
    <source>
        <dbReference type="SAM" id="Phobius"/>
    </source>
</evidence>